<dbReference type="RefSeq" id="WP_157775619.1">
    <property type="nucleotide sequence ID" value="NZ_LT960614.1"/>
</dbReference>
<keyword evidence="2" id="KW-0966">Cell projection</keyword>
<feature type="compositionally biased region" description="Low complexity" evidence="1">
    <location>
        <begin position="10"/>
        <end position="27"/>
    </location>
</feature>
<dbReference type="AlphaFoldDB" id="A0A2C9D916"/>
<dbReference type="OrthoDB" id="8005693at2"/>
<evidence type="ECO:0000313" key="3">
    <source>
        <dbReference type="Proteomes" id="UP000223606"/>
    </source>
</evidence>
<keyword evidence="2" id="KW-0282">Flagellum</keyword>
<evidence type="ECO:0000313" key="2">
    <source>
        <dbReference type="EMBL" id="SON56221.1"/>
    </source>
</evidence>
<dbReference type="GO" id="GO:0044781">
    <property type="term" value="P:bacterial-type flagellum organization"/>
    <property type="evidence" value="ECO:0007669"/>
    <property type="project" value="InterPro"/>
</dbReference>
<dbReference type="Pfam" id="PF10768">
    <property type="entry name" value="FliX"/>
    <property type="match status" value="1"/>
</dbReference>
<evidence type="ECO:0000256" key="1">
    <source>
        <dbReference type="SAM" id="MobiDB-lite"/>
    </source>
</evidence>
<organism evidence="2 3">
    <name type="scientific">Hartmannibacter diazotrophicus</name>
    <dbReference type="NCBI Taxonomy" id="1482074"/>
    <lineage>
        <taxon>Bacteria</taxon>
        <taxon>Pseudomonadati</taxon>
        <taxon>Pseudomonadota</taxon>
        <taxon>Alphaproteobacteria</taxon>
        <taxon>Hyphomicrobiales</taxon>
        <taxon>Pleomorphomonadaceae</taxon>
        <taxon>Hartmannibacter</taxon>
    </lineage>
</organism>
<feature type="region of interest" description="Disordered" evidence="1">
    <location>
        <begin position="1"/>
        <end position="47"/>
    </location>
</feature>
<keyword evidence="2" id="KW-0969">Cilium</keyword>
<dbReference type="InterPro" id="IPR019704">
    <property type="entry name" value="Flagellar_assmbl_FliX_class2"/>
</dbReference>
<accession>A0A2C9D916</accession>
<reference evidence="3" key="1">
    <citation type="submission" date="2017-09" db="EMBL/GenBank/DDBJ databases">
        <title>Genome sequence of Nannocystis excedens DSM 71.</title>
        <authorList>
            <person name="Blom J."/>
        </authorList>
    </citation>
    <scope>NUCLEOTIDE SEQUENCE [LARGE SCALE GENOMIC DNA]</scope>
    <source>
        <strain evidence="3">type strain: E19</strain>
    </source>
</reference>
<protein>
    <submittedName>
        <fullName evidence="2">Flagellar assembly protein FliX</fullName>
    </submittedName>
</protein>
<gene>
    <name evidence="2" type="primary">fliX</name>
    <name evidence="2" type="ORF">HDIA_2680</name>
</gene>
<dbReference type="EMBL" id="LT960614">
    <property type="protein sequence ID" value="SON56221.1"/>
    <property type="molecule type" value="Genomic_DNA"/>
</dbReference>
<dbReference type="KEGG" id="hdi:HDIA_2680"/>
<sequence length="142" mass="14845">MRITGPSRPSVTSSTSGAKSAGSGNATFTPTTGESAPRAAGGGMPSQPLAGLDALIALQALPSEKPDRRKALKRGHALLDKLESLRIGLLEGSVPEDSLATLTELLGQRGERDEEAPDLEALLDDIELRAKVELAKMGRFVD</sequence>
<proteinExistence type="predicted"/>
<dbReference type="Proteomes" id="UP000223606">
    <property type="component" value="Chromosome 1"/>
</dbReference>
<keyword evidence="3" id="KW-1185">Reference proteome</keyword>
<name>A0A2C9D916_9HYPH</name>